<dbReference type="SUPFAM" id="SSF81606">
    <property type="entry name" value="PP2C-like"/>
    <property type="match status" value="1"/>
</dbReference>
<accession>A0A1D9P5L3</accession>
<dbReference type="GO" id="GO:0016791">
    <property type="term" value="F:phosphatase activity"/>
    <property type="evidence" value="ECO:0007669"/>
    <property type="project" value="TreeGrafter"/>
</dbReference>
<evidence type="ECO:0000259" key="2">
    <source>
        <dbReference type="SMART" id="SM00331"/>
    </source>
</evidence>
<protein>
    <submittedName>
        <fullName evidence="3">SpoIIE domain-containing protein</fullName>
    </submittedName>
</protein>
<dbReference type="EMBL" id="CP017831">
    <property type="protein sequence ID" value="AOZ97783.1"/>
    <property type="molecule type" value="Genomic_DNA"/>
</dbReference>
<dbReference type="AlphaFoldDB" id="A0A1D9P5L3"/>
<dbReference type="Gene3D" id="3.60.40.10">
    <property type="entry name" value="PPM-type phosphatase domain"/>
    <property type="match status" value="1"/>
</dbReference>
<evidence type="ECO:0000256" key="1">
    <source>
        <dbReference type="ARBA" id="ARBA00022801"/>
    </source>
</evidence>
<dbReference type="SMART" id="SM00331">
    <property type="entry name" value="PP2C_SIG"/>
    <property type="match status" value="1"/>
</dbReference>
<evidence type="ECO:0000313" key="3">
    <source>
        <dbReference type="EMBL" id="AOZ97783.1"/>
    </source>
</evidence>
<dbReference type="PANTHER" id="PTHR43156:SF2">
    <property type="entry name" value="STAGE II SPORULATION PROTEIN E"/>
    <property type="match status" value="1"/>
</dbReference>
<organism evidence="3 4">
    <name type="scientific">Butyrivibrio hungatei</name>
    <dbReference type="NCBI Taxonomy" id="185008"/>
    <lineage>
        <taxon>Bacteria</taxon>
        <taxon>Bacillati</taxon>
        <taxon>Bacillota</taxon>
        <taxon>Clostridia</taxon>
        <taxon>Lachnospirales</taxon>
        <taxon>Lachnospiraceae</taxon>
        <taxon>Butyrivibrio</taxon>
    </lineage>
</organism>
<sequence>MADVSGKGVPAALFMVNAKTLIKNRTMTSNNLSTSEIIHDVNNMLCEGNDAEMFVTVWLCIIQLSTGNCRITNAGHEHPAVKVSGQDYSLKTYRHSIAVAAMPDVKFEEHEFKLNPGDSLFVYTDGVTEATDSENDLFGTDRLIASLNKEKDADATALLGLVKKDIDAFVGNAPQFDDITMLCFRYLGK</sequence>
<keyword evidence="4" id="KW-1185">Reference proteome</keyword>
<dbReference type="Proteomes" id="UP000179284">
    <property type="component" value="Chromosome I"/>
</dbReference>
<proteinExistence type="predicted"/>
<name>A0A1D9P5L3_9FIRM</name>
<feature type="domain" description="PPM-type phosphatase" evidence="2">
    <location>
        <begin position="2"/>
        <end position="186"/>
    </location>
</feature>
<dbReference type="InterPro" id="IPR052016">
    <property type="entry name" value="Bact_Sigma-Reg"/>
</dbReference>
<dbReference type="InterPro" id="IPR001932">
    <property type="entry name" value="PPM-type_phosphatase-like_dom"/>
</dbReference>
<reference evidence="4" key="1">
    <citation type="submission" date="2016-10" db="EMBL/GenBank/DDBJ databases">
        <title>The complete genome sequence of the rumen bacterium Butyrivibrio hungatei MB2003.</title>
        <authorList>
            <person name="Palevich N."/>
            <person name="Kelly W.J."/>
            <person name="Leahy S.C."/>
            <person name="Altermann E."/>
            <person name="Rakonjac J."/>
            <person name="Attwood G.T."/>
        </authorList>
    </citation>
    <scope>NUCLEOTIDE SEQUENCE [LARGE SCALE GENOMIC DNA]</scope>
    <source>
        <strain evidence="4">MB2003</strain>
    </source>
</reference>
<keyword evidence="1" id="KW-0378">Hydrolase</keyword>
<dbReference type="KEGG" id="bhu:bhn_I2751"/>
<dbReference type="InterPro" id="IPR036457">
    <property type="entry name" value="PPM-type-like_dom_sf"/>
</dbReference>
<evidence type="ECO:0000313" key="4">
    <source>
        <dbReference type="Proteomes" id="UP000179284"/>
    </source>
</evidence>
<dbReference type="Pfam" id="PF07228">
    <property type="entry name" value="SpoIIE"/>
    <property type="match status" value="1"/>
</dbReference>
<gene>
    <name evidence="3" type="ORF">bhn_I2751</name>
</gene>
<dbReference type="PANTHER" id="PTHR43156">
    <property type="entry name" value="STAGE II SPORULATION PROTEIN E-RELATED"/>
    <property type="match status" value="1"/>
</dbReference>